<feature type="region of interest" description="Disordered" evidence="1">
    <location>
        <begin position="127"/>
        <end position="149"/>
    </location>
</feature>
<dbReference type="PANTHER" id="PTHR31666:SF0">
    <property type="entry name" value="PROTEIN EOLA1-RELATED"/>
    <property type="match status" value="1"/>
</dbReference>
<dbReference type="InterPro" id="IPR033615">
    <property type="entry name" value="EOLA1/EOLA2"/>
</dbReference>
<name>A0A4U1EB03_MONMO</name>
<comment type="caution">
    <text evidence="2">The sequence shown here is derived from an EMBL/GenBank/DDBJ whole genome shotgun (WGS) entry which is preliminary data.</text>
</comment>
<protein>
    <recommendedName>
        <fullName evidence="4">ASCH domain-containing protein</fullName>
    </recommendedName>
</protein>
<accession>A0A4U1EB03</accession>
<proteinExistence type="predicted"/>
<feature type="non-terminal residue" evidence="2">
    <location>
        <position position="1"/>
    </location>
</feature>
<sequence length="318" mass="34860">EDAQTSGRVFSPLATKQAPSASRAAERGDGNLPGYLRIEYYDPWMVPVPGPGVETGRAPVPVVPAVTYPFSGSGPGWKRWCGKGWEEGGSQGARGRDTWQGHVRARASPGPSQGWLPRICTQQPWGKMGDPQSMGSGRARELRGRGQGRSQAQDCPCLCRERARARPLGCEAKGPSLPPLCRPGPSALCRRIAHTPLSRCPGLPVSSPRTPSDGRIPPGRHPLRVRPWELWEMKFGCLSFRQPHAGFILNGVKTLETRWRPVLSGHRHRTLAVHIAHRDWEDAAWRELLAERLGMSPAQIQALLRDGEKFGRGVIAGK</sequence>
<evidence type="ECO:0000256" key="1">
    <source>
        <dbReference type="SAM" id="MobiDB-lite"/>
    </source>
</evidence>
<feature type="region of interest" description="Disordered" evidence="1">
    <location>
        <begin position="200"/>
        <end position="220"/>
    </location>
</feature>
<dbReference type="Proteomes" id="UP000308365">
    <property type="component" value="Unassembled WGS sequence"/>
</dbReference>
<dbReference type="EMBL" id="RWIC01006027">
    <property type="protein sequence ID" value="TKC33325.1"/>
    <property type="molecule type" value="Genomic_DNA"/>
</dbReference>
<gene>
    <name evidence="2" type="ORF">EI555_000174</name>
</gene>
<evidence type="ECO:0000313" key="3">
    <source>
        <dbReference type="Proteomes" id="UP000308365"/>
    </source>
</evidence>
<dbReference type="PANTHER" id="PTHR31666">
    <property type="entry name" value="PROTEIN CXORF40A-RELATED"/>
    <property type="match status" value="1"/>
</dbReference>
<evidence type="ECO:0008006" key="4">
    <source>
        <dbReference type="Google" id="ProtNLM"/>
    </source>
</evidence>
<feature type="region of interest" description="Disordered" evidence="1">
    <location>
        <begin position="1"/>
        <end position="31"/>
    </location>
</feature>
<evidence type="ECO:0000313" key="2">
    <source>
        <dbReference type="EMBL" id="TKC33325.1"/>
    </source>
</evidence>
<dbReference type="InterPro" id="IPR015947">
    <property type="entry name" value="PUA-like_sf"/>
</dbReference>
<dbReference type="SUPFAM" id="SSF88697">
    <property type="entry name" value="PUA domain-like"/>
    <property type="match status" value="1"/>
</dbReference>
<reference evidence="3" key="1">
    <citation type="journal article" date="2019" name="IScience">
        <title>Narwhal Genome Reveals Long-Term Low Genetic Diversity despite Current Large Abundance Size.</title>
        <authorList>
            <person name="Westbury M.V."/>
            <person name="Petersen B."/>
            <person name="Garde E."/>
            <person name="Heide-Jorgensen M.P."/>
            <person name="Lorenzen E.D."/>
        </authorList>
    </citation>
    <scope>NUCLEOTIDE SEQUENCE [LARGE SCALE GENOMIC DNA]</scope>
</reference>
<organism evidence="2 3">
    <name type="scientific">Monodon monoceros</name>
    <name type="common">Narwhal</name>
    <name type="synonym">Ceratodon monodon</name>
    <dbReference type="NCBI Taxonomy" id="40151"/>
    <lineage>
        <taxon>Eukaryota</taxon>
        <taxon>Metazoa</taxon>
        <taxon>Chordata</taxon>
        <taxon>Craniata</taxon>
        <taxon>Vertebrata</taxon>
        <taxon>Euteleostomi</taxon>
        <taxon>Mammalia</taxon>
        <taxon>Eutheria</taxon>
        <taxon>Laurasiatheria</taxon>
        <taxon>Artiodactyla</taxon>
        <taxon>Whippomorpha</taxon>
        <taxon>Cetacea</taxon>
        <taxon>Odontoceti</taxon>
        <taxon>Monodontidae</taxon>
        <taxon>Monodon</taxon>
    </lineage>
</organism>
<dbReference type="AlphaFoldDB" id="A0A4U1EB03"/>